<keyword evidence="5" id="KW-0812">Transmembrane</keyword>
<evidence type="ECO:0000256" key="6">
    <source>
        <dbReference type="ARBA" id="ARBA00023136"/>
    </source>
</evidence>
<evidence type="ECO:0000313" key="8">
    <source>
        <dbReference type="EMBL" id="ARN75506.1"/>
    </source>
</evidence>
<comment type="similarity">
    <text evidence="2">Belongs to the outer membrane factor (OMF) (TC 1.B.17) family.</text>
</comment>
<dbReference type="STRING" id="716816.BST96_16140"/>
<dbReference type="KEGG" id="osg:BST96_16140"/>
<sequence>MFNALKYTLVLPLAFAGSHLQAENLLEILDKALLSDPTFLGAGYERDALSERYIQARSRLLPNLSISYEEKETDQDIKESDNNVFGSGSSNYDTTTSTLTLSQSIFDYEYWMRFNQSKVTSQRSLLQFDQASQDLLLRVSQAYFEQIKAREQLNAIGAEKEALFGHLNYAQKSAKSGIGRMTDVDEADARYLAAVAREVEYQKLYDDARYNLMEIIGGLSGPLAAIREEAPQDMPSPASSSEWITRGISNNPDVAVAEKILEEARYEIKAQKAGHYPSLMLEFNAYDQDTDGSLYGGGSRVETEDIILRLEMPLYEGGVVSSRSKEAAQMMYKAQEDVYLIKRDVKNEVQSSFHGVVANIAQTKALKRALTAQENVLKSKQKGLQSGLYNMMAVLDAEQDLAKARQAYIAVRNDYAINYVRLKRATGVLVADDLATVNGWLEPSL</sequence>
<keyword evidence="3" id="KW-0813">Transport</keyword>
<keyword evidence="7" id="KW-0998">Cell outer membrane</keyword>
<dbReference type="GO" id="GO:0015562">
    <property type="term" value="F:efflux transmembrane transporter activity"/>
    <property type="evidence" value="ECO:0007669"/>
    <property type="project" value="InterPro"/>
</dbReference>
<name>A0A1X9ND66_9GAMM</name>
<dbReference type="InterPro" id="IPR003423">
    <property type="entry name" value="OMP_efflux"/>
</dbReference>
<accession>A0A1X9ND66</accession>
<keyword evidence="6" id="KW-0472">Membrane</keyword>
<evidence type="ECO:0000313" key="9">
    <source>
        <dbReference type="Proteomes" id="UP000193450"/>
    </source>
</evidence>
<dbReference type="Proteomes" id="UP000193450">
    <property type="component" value="Chromosome"/>
</dbReference>
<dbReference type="RefSeq" id="WP_085759683.1">
    <property type="nucleotide sequence ID" value="NZ_CP019343.1"/>
</dbReference>
<dbReference type="Gene3D" id="1.20.1600.10">
    <property type="entry name" value="Outer membrane efflux proteins (OEP)"/>
    <property type="match status" value="1"/>
</dbReference>
<comment type="subcellular location">
    <subcellularLocation>
        <location evidence="1">Cell outer membrane</location>
    </subcellularLocation>
</comment>
<organism evidence="8 9">
    <name type="scientific">Oceanicoccus sagamiensis</name>
    <dbReference type="NCBI Taxonomy" id="716816"/>
    <lineage>
        <taxon>Bacteria</taxon>
        <taxon>Pseudomonadati</taxon>
        <taxon>Pseudomonadota</taxon>
        <taxon>Gammaproteobacteria</taxon>
        <taxon>Cellvibrionales</taxon>
        <taxon>Spongiibacteraceae</taxon>
        <taxon>Oceanicoccus</taxon>
    </lineage>
</organism>
<evidence type="ECO:0000256" key="7">
    <source>
        <dbReference type="ARBA" id="ARBA00023237"/>
    </source>
</evidence>
<dbReference type="AlphaFoldDB" id="A0A1X9ND66"/>
<dbReference type="GO" id="GO:1990281">
    <property type="term" value="C:efflux pump complex"/>
    <property type="evidence" value="ECO:0007669"/>
    <property type="project" value="TreeGrafter"/>
</dbReference>
<dbReference type="Pfam" id="PF02321">
    <property type="entry name" value="OEP"/>
    <property type="match status" value="2"/>
</dbReference>
<dbReference type="SUPFAM" id="SSF56954">
    <property type="entry name" value="Outer membrane efflux proteins (OEP)"/>
    <property type="match status" value="1"/>
</dbReference>
<gene>
    <name evidence="8" type="ORF">BST96_16140</name>
</gene>
<evidence type="ECO:0000256" key="1">
    <source>
        <dbReference type="ARBA" id="ARBA00004442"/>
    </source>
</evidence>
<dbReference type="InterPro" id="IPR051906">
    <property type="entry name" value="TolC-like"/>
</dbReference>
<dbReference type="NCBIfam" id="TIGR01844">
    <property type="entry name" value="type_I_sec_TolC"/>
    <property type="match status" value="1"/>
</dbReference>
<protein>
    <recommendedName>
        <fullName evidence="10">Secretion protein</fullName>
    </recommendedName>
</protein>
<keyword evidence="9" id="KW-1185">Reference proteome</keyword>
<evidence type="ECO:0000256" key="4">
    <source>
        <dbReference type="ARBA" id="ARBA00022452"/>
    </source>
</evidence>
<dbReference type="PANTHER" id="PTHR30026">
    <property type="entry name" value="OUTER MEMBRANE PROTEIN TOLC"/>
    <property type="match status" value="1"/>
</dbReference>
<dbReference type="EMBL" id="CP019343">
    <property type="protein sequence ID" value="ARN75506.1"/>
    <property type="molecule type" value="Genomic_DNA"/>
</dbReference>
<reference evidence="8 9" key="1">
    <citation type="submission" date="2016-11" db="EMBL/GenBank/DDBJ databases">
        <title>Trade-off between light-utilization and light-protection in marine flavobacteria.</title>
        <authorList>
            <person name="Kumagai Y."/>
        </authorList>
    </citation>
    <scope>NUCLEOTIDE SEQUENCE [LARGE SCALE GENOMIC DNA]</scope>
    <source>
        <strain evidence="8 9">NBRC 107125</strain>
    </source>
</reference>
<evidence type="ECO:0000256" key="3">
    <source>
        <dbReference type="ARBA" id="ARBA00022448"/>
    </source>
</evidence>
<evidence type="ECO:0008006" key="10">
    <source>
        <dbReference type="Google" id="ProtNLM"/>
    </source>
</evidence>
<keyword evidence="4" id="KW-1134">Transmembrane beta strand</keyword>
<dbReference type="PANTHER" id="PTHR30026:SF20">
    <property type="entry name" value="OUTER MEMBRANE PROTEIN TOLC"/>
    <property type="match status" value="1"/>
</dbReference>
<evidence type="ECO:0000256" key="2">
    <source>
        <dbReference type="ARBA" id="ARBA00007613"/>
    </source>
</evidence>
<dbReference type="InterPro" id="IPR010130">
    <property type="entry name" value="T1SS_OMP_TolC"/>
</dbReference>
<dbReference type="OrthoDB" id="9813458at2"/>
<proteinExistence type="inferred from homology"/>
<dbReference type="GO" id="GO:0009279">
    <property type="term" value="C:cell outer membrane"/>
    <property type="evidence" value="ECO:0007669"/>
    <property type="project" value="UniProtKB-SubCell"/>
</dbReference>
<evidence type="ECO:0000256" key="5">
    <source>
        <dbReference type="ARBA" id="ARBA00022692"/>
    </source>
</evidence>
<dbReference type="GO" id="GO:0015288">
    <property type="term" value="F:porin activity"/>
    <property type="evidence" value="ECO:0007669"/>
    <property type="project" value="TreeGrafter"/>
</dbReference>